<dbReference type="InterPro" id="IPR035906">
    <property type="entry name" value="MetI-like_sf"/>
</dbReference>
<dbReference type="Pfam" id="PF12911">
    <property type="entry name" value="OppC_N"/>
    <property type="match status" value="1"/>
</dbReference>
<comment type="caution">
    <text evidence="10">The sequence shown here is derived from an EMBL/GenBank/DDBJ whole genome shotgun (WGS) entry which is preliminary data.</text>
</comment>
<dbReference type="Gene3D" id="1.10.3720.10">
    <property type="entry name" value="MetI-like"/>
    <property type="match status" value="1"/>
</dbReference>
<keyword evidence="6 7" id="KW-0472">Membrane</keyword>
<evidence type="ECO:0000313" key="11">
    <source>
        <dbReference type="Proteomes" id="UP000641932"/>
    </source>
</evidence>
<keyword evidence="5 7" id="KW-1133">Transmembrane helix</keyword>
<dbReference type="EMBL" id="BMMS01000003">
    <property type="protein sequence ID" value="GGO82869.1"/>
    <property type="molecule type" value="Genomic_DNA"/>
</dbReference>
<evidence type="ECO:0000256" key="3">
    <source>
        <dbReference type="ARBA" id="ARBA00022475"/>
    </source>
</evidence>
<dbReference type="GO" id="GO:0005886">
    <property type="term" value="C:plasma membrane"/>
    <property type="evidence" value="ECO:0007669"/>
    <property type="project" value="UniProtKB-SubCell"/>
</dbReference>
<keyword evidence="4 7" id="KW-0812">Transmembrane</keyword>
<feature type="transmembrane region" description="Helical" evidence="7">
    <location>
        <begin position="147"/>
        <end position="167"/>
    </location>
</feature>
<protein>
    <recommendedName>
        <fullName evidence="9">ABC transmembrane type-1 domain-containing protein</fullName>
    </recommendedName>
</protein>
<evidence type="ECO:0000256" key="8">
    <source>
        <dbReference type="SAM" id="MobiDB-lite"/>
    </source>
</evidence>
<evidence type="ECO:0000256" key="1">
    <source>
        <dbReference type="ARBA" id="ARBA00004651"/>
    </source>
</evidence>
<gene>
    <name evidence="10" type="ORF">GCM10012280_10530</name>
</gene>
<reference evidence="10" key="1">
    <citation type="journal article" date="2014" name="Int. J. Syst. Evol. Microbiol.">
        <title>Complete genome sequence of Corynebacterium casei LMG S-19264T (=DSM 44701T), isolated from a smear-ripened cheese.</title>
        <authorList>
            <consortium name="US DOE Joint Genome Institute (JGI-PGF)"/>
            <person name="Walter F."/>
            <person name="Albersmeier A."/>
            <person name="Kalinowski J."/>
            <person name="Ruckert C."/>
        </authorList>
    </citation>
    <scope>NUCLEOTIDE SEQUENCE</scope>
    <source>
        <strain evidence="10">CGMCC 4.7201</strain>
    </source>
</reference>
<dbReference type="Proteomes" id="UP000641932">
    <property type="component" value="Unassembled WGS sequence"/>
</dbReference>
<dbReference type="InterPro" id="IPR025966">
    <property type="entry name" value="OppC_N"/>
</dbReference>
<dbReference type="SUPFAM" id="SSF161098">
    <property type="entry name" value="MetI-like"/>
    <property type="match status" value="1"/>
</dbReference>
<feature type="transmembrane region" description="Helical" evidence="7">
    <location>
        <begin position="286"/>
        <end position="306"/>
    </location>
</feature>
<feature type="compositionally biased region" description="Low complexity" evidence="8">
    <location>
        <begin position="414"/>
        <end position="450"/>
    </location>
</feature>
<dbReference type="RefSeq" id="WP_265803746.1">
    <property type="nucleotide sequence ID" value="NZ_BMMS01000003.1"/>
</dbReference>
<evidence type="ECO:0000256" key="7">
    <source>
        <dbReference type="RuleBase" id="RU363032"/>
    </source>
</evidence>
<keyword evidence="11" id="KW-1185">Reference proteome</keyword>
<feature type="compositionally biased region" description="Low complexity" evidence="8">
    <location>
        <begin position="347"/>
        <end position="362"/>
    </location>
</feature>
<keyword evidence="3" id="KW-1003">Cell membrane</keyword>
<dbReference type="InterPro" id="IPR050366">
    <property type="entry name" value="BP-dependent_transpt_permease"/>
</dbReference>
<evidence type="ECO:0000313" key="10">
    <source>
        <dbReference type="EMBL" id="GGO82869.1"/>
    </source>
</evidence>
<dbReference type="PANTHER" id="PTHR43386">
    <property type="entry name" value="OLIGOPEPTIDE TRANSPORT SYSTEM PERMEASE PROTEIN APPC"/>
    <property type="match status" value="1"/>
</dbReference>
<name>A0A917ZIX5_9ACTN</name>
<dbReference type="PANTHER" id="PTHR43386:SF1">
    <property type="entry name" value="D,D-DIPEPTIDE TRANSPORT SYSTEM PERMEASE PROTEIN DDPC-RELATED"/>
    <property type="match status" value="1"/>
</dbReference>
<evidence type="ECO:0000256" key="6">
    <source>
        <dbReference type="ARBA" id="ARBA00023136"/>
    </source>
</evidence>
<evidence type="ECO:0000259" key="9">
    <source>
        <dbReference type="PROSITE" id="PS50928"/>
    </source>
</evidence>
<feature type="transmembrane region" description="Helical" evidence="7">
    <location>
        <begin position="118"/>
        <end position="140"/>
    </location>
</feature>
<accession>A0A917ZIX5</accession>
<feature type="region of interest" description="Disordered" evidence="8">
    <location>
        <begin position="347"/>
        <end position="559"/>
    </location>
</feature>
<dbReference type="Pfam" id="PF00528">
    <property type="entry name" value="BPD_transp_1"/>
    <property type="match status" value="1"/>
</dbReference>
<comment type="subcellular location">
    <subcellularLocation>
        <location evidence="1 7">Cell membrane</location>
        <topology evidence="1 7">Multi-pass membrane protein</topology>
    </subcellularLocation>
</comment>
<dbReference type="GO" id="GO:0055085">
    <property type="term" value="P:transmembrane transport"/>
    <property type="evidence" value="ECO:0007669"/>
    <property type="project" value="InterPro"/>
</dbReference>
<dbReference type="InterPro" id="IPR000515">
    <property type="entry name" value="MetI-like"/>
</dbReference>
<comment type="similarity">
    <text evidence="7">Belongs to the binding-protein-dependent transport system permease family.</text>
</comment>
<dbReference type="AlphaFoldDB" id="A0A917ZIX5"/>
<feature type="compositionally biased region" description="Low complexity" evidence="8">
    <location>
        <begin position="485"/>
        <end position="544"/>
    </location>
</feature>
<feature type="transmembrane region" description="Helical" evidence="7">
    <location>
        <begin position="46"/>
        <end position="69"/>
    </location>
</feature>
<sequence length="559" mass="56722">MTQTALLPPTDPDLVEPVAGKAKPGRFQGLRRTFAPVKQARGVPKALLWTGFGISTLFVLVAIFAPLIAPYDFDQYSSGGERFPKQGEPGGSHLFGTTVQNLDVLTRVIYGARTALEVMILAVIFSLVIGVVLGLLSGYFGGWLDRVLVLIMDALFAFPYLLLAIVAGFIFSGIIGGSVVTAALAITVVYIPQYFRVVRSSALSAREATYVEAARAMGAKPSVVIRKYLFSNVVQSVPVITTMNAADAISTLAGLGFLGMGIEPTEAAEWGYDLERAIDDVNAGMWWTALFPGLAVLFSILGFTLLGEGLNDVLNPTTRRRRITKVLIPSGLASRRVVVAGAATTPVAAEAAPGGARTPAEAQPATAGDSAADAPQNPADAQSPVVSEPAADAEGQAEPAAEAAGPATSESKPETAAQAPAESESAATSESESGTPAQAETLAESASSSETPVEAGTPAQAETPSASETPVEAGTPAQAKTPAGSETPVESASEPEAASESETPVESASASESESEPGAGAHARAGAETAATSESAAGAADSGSAAGGSGTASDASKEG</sequence>
<evidence type="ECO:0000256" key="2">
    <source>
        <dbReference type="ARBA" id="ARBA00022448"/>
    </source>
</evidence>
<organism evidence="10 11">
    <name type="scientific">Wenjunlia tyrosinilytica</name>
    <dbReference type="NCBI Taxonomy" id="1544741"/>
    <lineage>
        <taxon>Bacteria</taxon>
        <taxon>Bacillati</taxon>
        <taxon>Actinomycetota</taxon>
        <taxon>Actinomycetes</taxon>
        <taxon>Kitasatosporales</taxon>
        <taxon>Streptomycetaceae</taxon>
        <taxon>Wenjunlia</taxon>
    </lineage>
</organism>
<reference evidence="10" key="2">
    <citation type="submission" date="2020-09" db="EMBL/GenBank/DDBJ databases">
        <authorList>
            <person name="Sun Q."/>
            <person name="Zhou Y."/>
        </authorList>
    </citation>
    <scope>NUCLEOTIDE SEQUENCE</scope>
    <source>
        <strain evidence="10">CGMCC 4.7201</strain>
    </source>
</reference>
<evidence type="ECO:0000256" key="4">
    <source>
        <dbReference type="ARBA" id="ARBA00022692"/>
    </source>
</evidence>
<keyword evidence="2 7" id="KW-0813">Transport</keyword>
<evidence type="ECO:0000256" key="5">
    <source>
        <dbReference type="ARBA" id="ARBA00022989"/>
    </source>
</evidence>
<feature type="transmembrane region" description="Helical" evidence="7">
    <location>
        <begin position="173"/>
        <end position="191"/>
    </location>
</feature>
<feature type="domain" description="ABC transmembrane type-1" evidence="9">
    <location>
        <begin position="112"/>
        <end position="307"/>
    </location>
</feature>
<dbReference type="CDD" id="cd06261">
    <property type="entry name" value="TM_PBP2"/>
    <property type="match status" value="1"/>
</dbReference>
<feature type="compositionally biased region" description="Low complexity" evidence="8">
    <location>
        <begin position="369"/>
        <end position="407"/>
    </location>
</feature>
<dbReference type="PROSITE" id="PS50928">
    <property type="entry name" value="ABC_TM1"/>
    <property type="match status" value="1"/>
</dbReference>
<proteinExistence type="inferred from homology"/>